<evidence type="ECO:0000259" key="1">
    <source>
        <dbReference type="Pfam" id="PF04101"/>
    </source>
</evidence>
<dbReference type="InterPro" id="IPR007235">
    <property type="entry name" value="Glyco_trans_28_C"/>
</dbReference>
<name>A0A9W6ILV6_9PROT</name>
<dbReference type="SUPFAM" id="SSF53756">
    <property type="entry name" value="UDP-Glycosyltransferase/glycogen phosphorylase"/>
    <property type="match status" value="1"/>
</dbReference>
<dbReference type="Gene3D" id="3.40.50.2000">
    <property type="entry name" value="Glycogen Phosphorylase B"/>
    <property type="match status" value="1"/>
</dbReference>
<organism evidence="2 3">
    <name type="scientific">Maricaulis virginensis</name>
    <dbReference type="NCBI Taxonomy" id="144022"/>
    <lineage>
        <taxon>Bacteria</taxon>
        <taxon>Pseudomonadati</taxon>
        <taxon>Pseudomonadota</taxon>
        <taxon>Alphaproteobacteria</taxon>
        <taxon>Maricaulales</taxon>
        <taxon>Maricaulaceae</taxon>
        <taxon>Maricaulis</taxon>
    </lineage>
</organism>
<evidence type="ECO:0000313" key="3">
    <source>
        <dbReference type="Proteomes" id="UP001143486"/>
    </source>
</evidence>
<keyword evidence="3" id="KW-1185">Reference proteome</keyword>
<dbReference type="AlphaFoldDB" id="A0A9W6ILV6"/>
<evidence type="ECO:0000313" key="2">
    <source>
        <dbReference type="EMBL" id="GLK51500.1"/>
    </source>
</evidence>
<dbReference type="Pfam" id="PF04101">
    <property type="entry name" value="Glyco_tran_28_C"/>
    <property type="match status" value="1"/>
</dbReference>
<dbReference type="Proteomes" id="UP001143486">
    <property type="component" value="Unassembled WGS sequence"/>
</dbReference>
<reference evidence="2" key="2">
    <citation type="submission" date="2023-01" db="EMBL/GenBank/DDBJ databases">
        <authorList>
            <person name="Sun Q."/>
            <person name="Evtushenko L."/>
        </authorList>
    </citation>
    <scope>NUCLEOTIDE SEQUENCE</scope>
    <source>
        <strain evidence="2">VKM B-1513</strain>
    </source>
</reference>
<dbReference type="RefSeq" id="WP_271185880.1">
    <property type="nucleotide sequence ID" value="NZ_BSFE01000002.1"/>
</dbReference>
<comment type="caution">
    <text evidence="2">The sequence shown here is derived from an EMBL/GenBank/DDBJ whole genome shotgun (WGS) entry which is preliminary data.</text>
</comment>
<dbReference type="GO" id="GO:0016787">
    <property type="term" value="F:hydrolase activity"/>
    <property type="evidence" value="ECO:0007669"/>
    <property type="project" value="UniProtKB-KW"/>
</dbReference>
<keyword evidence="2" id="KW-0378">Hydrolase</keyword>
<feature type="domain" description="Glycosyl transferase family 28 C-terminal" evidence="1">
    <location>
        <begin position="213"/>
        <end position="294"/>
    </location>
</feature>
<sequence length="323" mass="33043">MNPSLPGRTAIRADGGGEIGLGHVMRCSALAGAFNALGQRPLFITATPEYLPAGLDAVADIRCLDGDETGASLTGYLASAGTALLVGDWQQVDAALVAAVRASGILTVLVGGRTDGATPDLLIRQTLVASASGPAIPVLDGPEVLLLHPDYAGLPPREIAPQARRVLVSLGGTDTPLLGTIEHVLDRLSIAHGLQVEIRRPAARPGMPPRLRPALEKADIGILAGGTTLHEAAATGLPVICVPIAGNQAERAGQVEPLGLGLTIAPGEAFDERLSAALEALIPDAERRGAMARAGQALVDGRGAERVARQLIERVLPAGAAMQ</sequence>
<dbReference type="Gene3D" id="3.40.50.11190">
    <property type="match status" value="1"/>
</dbReference>
<accession>A0A9W6ILV6</accession>
<gene>
    <name evidence="2" type="primary">rkpO</name>
    <name evidence="2" type="ORF">GCM10017621_10080</name>
</gene>
<proteinExistence type="predicted"/>
<reference evidence="2" key="1">
    <citation type="journal article" date="2014" name="Int. J. Syst. Evol. Microbiol.">
        <title>Complete genome sequence of Corynebacterium casei LMG S-19264T (=DSM 44701T), isolated from a smear-ripened cheese.</title>
        <authorList>
            <consortium name="US DOE Joint Genome Institute (JGI-PGF)"/>
            <person name="Walter F."/>
            <person name="Albersmeier A."/>
            <person name="Kalinowski J."/>
            <person name="Ruckert C."/>
        </authorList>
    </citation>
    <scope>NUCLEOTIDE SEQUENCE</scope>
    <source>
        <strain evidence="2">VKM B-1513</strain>
    </source>
</reference>
<dbReference type="EMBL" id="BSFE01000002">
    <property type="protein sequence ID" value="GLK51500.1"/>
    <property type="molecule type" value="Genomic_DNA"/>
</dbReference>
<protein>
    <submittedName>
        <fullName evidence="2">UDP-2,4-diacetamido-2,4, 6-trideoxy-beta-L-altropyranose hydrolase</fullName>
    </submittedName>
</protein>
<dbReference type="GO" id="GO:0016758">
    <property type="term" value="F:hexosyltransferase activity"/>
    <property type="evidence" value="ECO:0007669"/>
    <property type="project" value="InterPro"/>
</dbReference>